<keyword evidence="1" id="KW-0723">Serine/threonine-protein kinase</keyword>
<accession>A0ABW3BD47</accession>
<dbReference type="GO" id="GO:0005524">
    <property type="term" value="F:ATP binding"/>
    <property type="evidence" value="ECO:0007669"/>
    <property type="project" value="UniProtKB-KW"/>
</dbReference>
<dbReference type="InterPro" id="IPR050267">
    <property type="entry name" value="Anti-sigma-factor_SerPK"/>
</dbReference>
<dbReference type="PANTHER" id="PTHR35526">
    <property type="entry name" value="ANTI-SIGMA-F FACTOR RSBW-RELATED"/>
    <property type="match status" value="1"/>
</dbReference>
<dbReference type="SUPFAM" id="SSF55874">
    <property type="entry name" value="ATPase domain of HSP90 chaperone/DNA topoisomerase II/histidine kinase"/>
    <property type="match status" value="1"/>
</dbReference>
<keyword evidence="1" id="KW-0418">Kinase</keyword>
<proteinExistence type="predicted"/>
<dbReference type="InterPro" id="IPR003594">
    <property type="entry name" value="HATPase_dom"/>
</dbReference>
<evidence type="ECO:0000256" key="2">
    <source>
        <dbReference type="SAM" id="MobiDB-lite"/>
    </source>
</evidence>
<keyword evidence="4" id="KW-0067">ATP-binding</keyword>
<feature type="non-terminal residue" evidence="4">
    <location>
        <position position="105"/>
    </location>
</feature>
<dbReference type="PANTHER" id="PTHR35526:SF3">
    <property type="entry name" value="ANTI-SIGMA-F FACTOR RSBW"/>
    <property type="match status" value="1"/>
</dbReference>
<organism evidence="4 5">
    <name type="scientific">Streptomonospora algeriensis</name>
    <dbReference type="NCBI Taxonomy" id="995084"/>
    <lineage>
        <taxon>Bacteria</taxon>
        <taxon>Bacillati</taxon>
        <taxon>Actinomycetota</taxon>
        <taxon>Actinomycetes</taxon>
        <taxon>Streptosporangiales</taxon>
        <taxon>Nocardiopsidaceae</taxon>
        <taxon>Streptomonospora</taxon>
    </lineage>
</organism>
<feature type="region of interest" description="Disordered" evidence="2">
    <location>
        <begin position="81"/>
        <end position="105"/>
    </location>
</feature>
<sequence length="105" mass="11019">MKAARREFSPTPGTAAEARDFVRDTITEWGAEQTADDVVLLVSELVTNAVVHAESVLEVVVRRLPDAVEVVVADRVPERAVPQAGSLSVDTSPAADPGRSGGLGL</sequence>
<keyword evidence="1" id="KW-0808">Transferase</keyword>
<keyword evidence="4" id="KW-0547">Nucleotide-binding</keyword>
<dbReference type="Gene3D" id="3.30.565.10">
    <property type="entry name" value="Histidine kinase-like ATPase, C-terminal domain"/>
    <property type="match status" value="1"/>
</dbReference>
<gene>
    <name evidence="4" type="ORF">ACFQZU_07415</name>
</gene>
<reference evidence="5" key="1">
    <citation type="journal article" date="2019" name="Int. J. Syst. Evol. Microbiol.">
        <title>The Global Catalogue of Microorganisms (GCM) 10K type strain sequencing project: providing services to taxonomists for standard genome sequencing and annotation.</title>
        <authorList>
            <consortium name="The Broad Institute Genomics Platform"/>
            <consortium name="The Broad Institute Genome Sequencing Center for Infectious Disease"/>
            <person name="Wu L."/>
            <person name="Ma J."/>
        </authorList>
    </citation>
    <scope>NUCLEOTIDE SEQUENCE [LARGE SCALE GENOMIC DNA]</scope>
    <source>
        <strain evidence="5">CCUG 63369</strain>
    </source>
</reference>
<dbReference type="Pfam" id="PF13581">
    <property type="entry name" value="HATPase_c_2"/>
    <property type="match status" value="1"/>
</dbReference>
<dbReference type="CDD" id="cd16936">
    <property type="entry name" value="HATPase_RsbW-like"/>
    <property type="match status" value="1"/>
</dbReference>
<evidence type="ECO:0000313" key="4">
    <source>
        <dbReference type="EMBL" id="MFD0801143.1"/>
    </source>
</evidence>
<evidence type="ECO:0000259" key="3">
    <source>
        <dbReference type="Pfam" id="PF13581"/>
    </source>
</evidence>
<evidence type="ECO:0000256" key="1">
    <source>
        <dbReference type="ARBA" id="ARBA00022527"/>
    </source>
</evidence>
<feature type="domain" description="Histidine kinase/HSP90-like ATPase" evidence="3">
    <location>
        <begin position="8"/>
        <end position="105"/>
    </location>
</feature>
<comment type="caution">
    <text evidence="4">The sequence shown here is derived from an EMBL/GenBank/DDBJ whole genome shotgun (WGS) entry which is preliminary data.</text>
</comment>
<dbReference type="InterPro" id="IPR036890">
    <property type="entry name" value="HATPase_C_sf"/>
</dbReference>
<dbReference type="Proteomes" id="UP001596956">
    <property type="component" value="Unassembled WGS sequence"/>
</dbReference>
<keyword evidence="5" id="KW-1185">Reference proteome</keyword>
<protein>
    <submittedName>
        <fullName evidence="4">ATP-binding protein</fullName>
    </submittedName>
</protein>
<dbReference type="EMBL" id="JBHTHR010000157">
    <property type="protein sequence ID" value="MFD0801143.1"/>
    <property type="molecule type" value="Genomic_DNA"/>
</dbReference>
<name>A0ABW3BD47_9ACTN</name>
<evidence type="ECO:0000313" key="5">
    <source>
        <dbReference type="Proteomes" id="UP001596956"/>
    </source>
</evidence>